<evidence type="ECO:0000256" key="8">
    <source>
        <dbReference type="ARBA" id="ARBA00023136"/>
    </source>
</evidence>
<dbReference type="PROSITE" id="PS50262">
    <property type="entry name" value="G_PROTEIN_RECEP_F1_2"/>
    <property type="match status" value="1"/>
</dbReference>
<evidence type="ECO:0000256" key="12">
    <source>
        <dbReference type="RuleBase" id="RU363047"/>
    </source>
</evidence>
<evidence type="ECO:0000256" key="1">
    <source>
        <dbReference type="ARBA" id="ARBA00004651"/>
    </source>
</evidence>
<feature type="transmembrane region" description="Helical" evidence="12">
    <location>
        <begin position="238"/>
        <end position="260"/>
    </location>
</feature>
<dbReference type="AlphaFoldDB" id="A0A7L1YKI9"/>
<dbReference type="Gene3D" id="1.20.1070.10">
    <property type="entry name" value="Rhodopsin 7-helix transmembrane proteins"/>
    <property type="match status" value="1"/>
</dbReference>
<keyword evidence="7 11" id="KW-0297">G-protein coupled receptor</keyword>
<keyword evidence="2 12" id="KW-1003">Cell membrane</keyword>
<feature type="transmembrane region" description="Helical" evidence="12">
    <location>
        <begin position="272"/>
        <end position="293"/>
    </location>
</feature>
<dbReference type="FunFam" id="1.20.1070.10:FF:000001">
    <property type="entry name" value="Olfactory receptor"/>
    <property type="match status" value="1"/>
</dbReference>
<keyword evidence="9 11" id="KW-0675">Receptor</keyword>
<dbReference type="PANTHER" id="PTHR26452">
    <property type="entry name" value="OLFACTORY RECEPTOR"/>
    <property type="match status" value="1"/>
</dbReference>
<keyword evidence="4 11" id="KW-0812">Transmembrane</keyword>
<dbReference type="Pfam" id="PF13853">
    <property type="entry name" value="7tm_4"/>
    <property type="match status" value="1"/>
</dbReference>
<evidence type="ECO:0000259" key="13">
    <source>
        <dbReference type="PROSITE" id="PS50262"/>
    </source>
</evidence>
<feature type="non-terminal residue" evidence="14">
    <location>
        <position position="310"/>
    </location>
</feature>
<dbReference type="InterPro" id="IPR050516">
    <property type="entry name" value="Olfactory_GPCR"/>
</dbReference>
<dbReference type="GO" id="GO:0004930">
    <property type="term" value="F:G protein-coupled receptor activity"/>
    <property type="evidence" value="ECO:0007669"/>
    <property type="project" value="UniProtKB-KW"/>
</dbReference>
<dbReference type="PRINTS" id="PR00245">
    <property type="entry name" value="OLFACTORYR"/>
</dbReference>
<feature type="transmembrane region" description="Helical" evidence="12">
    <location>
        <begin position="201"/>
        <end position="226"/>
    </location>
</feature>
<name>A0A7L1YKI9_9PASS</name>
<dbReference type="InterPro" id="IPR000276">
    <property type="entry name" value="GPCR_Rhodpsn"/>
</dbReference>
<feature type="domain" description="G-protein coupled receptors family 1 profile" evidence="13">
    <location>
        <begin position="41"/>
        <end position="291"/>
    </location>
</feature>
<reference evidence="14 15" key="1">
    <citation type="submission" date="2019-09" db="EMBL/GenBank/DDBJ databases">
        <title>Bird 10,000 Genomes (B10K) Project - Family phase.</title>
        <authorList>
            <person name="Zhang G."/>
        </authorList>
    </citation>
    <scope>NUCLEOTIDE SEQUENCE [LARGE SCALE GENOMIC DNA]</scope>
    <source>
        <strain evidence="14">B10K-DU-002-46</strain>
        <tissue evidence="14">Muscle</tissue>
    </source>
</reference>
<evidence type="ECO:0000313" key="15">
    <source>
        <dbReference type="Proteomes" id="UP000580825"/>
    </source>
</evidence>
<comment type="similarity">
    <text evidence="11">Belongs to the G-protein coupled receptor 1 family.</text>
</comment>
<dbReference type="Proteomes" id="UP000580825">
    <property type="component" value="Unassembled WGS sequence"/>
</dbReference>
<evidence type="ECO:0000256" key="2">
    <source>
        <dbReference type="ARBA" id="ARBA00022475"/>
    </source>
</evidence>
<evidence type="ECO:0000256" key="6">
    <source>
        <dbReference type="ARBA" id="ARBA00022989"/>
    </source>
</evidence>
<comment type="subcellular location">
    <subcellularLocation>
        <location evidence="1 12">Cell membrane</location>
        <topology evidence="1 12">Multi-pass membrane protein</topology>
    </subcellularLocation>
</comment>
<feature type="transmembrane region" description="Helical" evidence="12">
    <location>
        <begin position="141"/>
        <end position="158"/>
    </location>
</feature>
<dbReference type="InterPro" id="IPR017452">
    <property type="entry name" value="GPCR_Rhodpsn_7TM"/>
</dbReference>
<evidence type="ECO:0000256" key="9">
    <source>
        <dbReference type="ARBA" id="ARBA00023170"/>
    </source>
</evidence>
<dbReference type="PRINTS" id="PR00237">
    <property type="entry name" value="GPCRRHODOPSN"/>
</dbReference>
<evidence type="ECO:0000256" key="3">
    <source>
        <dbReference type="ARBA" id="ARBA00022606"/>
    </source>
</evidence>
<keyword evidence="10 11" id="KW-0807">Transducer</keyword>
<comment type="caution">
    <text evidence="14">The sequence shown here is derived from an EMBL/GenBank/DDBJ whole genome shotgun (WGS) entry which is preliminary data.</text>
</comment>
<dbReference type="SUPFAM" id="SSF81321">
    <property type="entry name" value="Family A G protein-coupled receptor-like"/>
    <property type="match status" value="1"/>
</dbReference>
<dbReference type="EMBL" id="VXBX01003863">
    <property type="protein sequence ID" value="NXP21434.1"/>
    <property type="molecule type" value="Genomic_DNA"/>
</dbReference>
<evidence type="ECO:0000313" key="14">
    <source>
        <dbReference type="EMBL" id="NXP21434.1"/>
    </source>
</evidence>
<feature type="transmembrane region" description="Helical" evidence="12">
    <location>
        <begin position="102"/>
        <end position="120"/>
    </location>
</feature>
<keyword evidence="5 12" id="KW-0552">Olfaction</keyword>
<feature type="non-terminal residue" evidence="14">
    <location>
        <position position="1"/>
    </location>
</feature>
<dbReference type="InterPro" id="IPR000725">
    <property type="entry name" value="Olfact_rcpt"/>
</dbReference>
<dbReference type="GO" id="GO:0005886">
    <property type="term" value="C:plasma membrane"/>
    <property type="evidence" value="ECO:0007669"/>
    <property type="project" value="UniProtKB-SubCell"/>
</dbReference>
<protein>
    <recommendedName>
        <fullName evidence="12">Olfactory receptor</fullName>
    </recommendedName>
</protein>
<dbReference type="PROSITE" id="PS00237">
    <property type="entry name" value="G_PROTEIN_RECEP_F1_1"/>
    <property type="match status" value="1"/>
</dbReference>
<dbReference type="CDD" id="cd15915">
    <property type="entry name" value="7tmA_OR12D-like"/>
    <property type="match status" value="1"/>
</dbReference>
<keyword evidence="8 12" id="KW-0472">Membrane</keyword>
<dbReference type="GO" id="GO:0004984">
    <property type="term" value="F:olfactory receptor activity"/>
    <property type="evidence" value="ECO:0007669"/>
    <property type="project" value="InterPro"/>
</dbReference>
<gene>
    <name evidence="14" type="primary">Or12d1</name>
    <name evidence="14" type="ORF">SCYSUP_R10445</name>
</gene>
<feature type="transmembrane region" description="Helical" evidence="12">
    <location>
        <begin position="62"/>
        <end position="82"/>
    </location>
</feature>
<feature type="transmembrane region" description="Helical" evidence="12">
    <location>
        <begin position="26"/>
        <end position="50"/>
    </location>
</feature>
<keyword evidence="3 12" id="KW-0716">Sensory transduction</keyword>
<keyword evidence="6 12" id="KW-1133">Transmembrane helix</keyword>
<evidence type="ECO:0000256" key="4">
    <source>
        <dbReference type="ARBA" id="ARBA00022692"/>
    </source>
</evidence>
<evidence type="ECO:0000256" key="11">
    <source>
        <dbReference type="RuleBase" id="RU000688"/>
    </source>
</evidence>
<proteinExistence type="inferred from homology"/>
<accession>A0A7L1YKI9</accession>
<evidence type="ECO:0000256" key="10">
    <source>
        <dbReference type="ARBA" id="ARBA00023224"/>
    </source>
</evidence>
<keyword evidence="15" id="KW-1185">Reference proteome</keyword>
<evidence type="ECO:0000256" key="5">
    <source>
        <dbReference type="ARBA" id="ARBA00022725"/>
    </source>
</evidence>
<organism evidence="14 15">
    <name type="scientific">Scytalopus superciliaris</name>
    <dbReference type="NCBI Taxonomy" id="312124"/>
    <lineage>
        <taxon>Eukaryota</taxon>
        <taxon>Metazoa</taxon>
        <taxon>Chordata</taxon>
        <taxon>Craniata</taxon>
        <taxon>Vertebrata</taxon>
        <taxon>Euteleostomi</taxon>
        <taxon>Archelosauria</taxon>
        <taxon>Archosauria</taxon>
        <taxon>Dinosauria</taxon>
        <taxon>Saurischia</taxon>
        <taxon>Theropoda</taxon>
        <taxon>Coelurosauria</taxon>
        <taxon>Aves</taxon>
        <taxon>Neognathae</taxon>
        <taxon>Neoaves</taxon>
        <taxon>Telluraves</taxon>
        <taxon>Australaves</taxon>
        <taxon>Passeriformes</taxon>
        <taxon>Rhinocryptidae</taxon>
        <taxon>Scytalopus</taxon>
    </lineage>
</organism>
<evidence type="ECO:0000256" key="7">
    <source>
        <dbReference type="ARBA" id="ARBA00023040"/>
    </source>
</evidence>
<sequence length="310" mass="34537">LAMLNQTEVSEFLLLGLTDVQGLQHFFFTSFLLLYLATLLGNGVIVTVVISEPRLHTPMYFFLGNLSCLDIFYSTVTVPKMLTGFLLGSQPISFAGCLAQLHFFHFLGSTEGVLLAGMAYDRFVAICKPLHYVLVMSPRTCLLLAVASWATGFVHATVHSVMTSQLSFCGHNHIQHFFCDIKPLLNLACSRTSLNMTLLNVVTTSVVLGPFILIVPSYLYIISFLFYKVQIREGRWKLFSTCASHLTVVALFYIPVLFNYTPPSSGNSTQKAMRVTLVYSAVTPALNPLIYTLRNQEVKTALKKALERKL</sequence>